<name>A0A0E3SCD2_9EURY</name>
<gene>
    <name evidence="1" type="ORF">MSHOH_1114</name>
</gene>
<evidence type="ECO:0000313" key="1">
    <source>
        <dbReference type="EMBL" id="AKB77597.1"/>
    </source>
</evidence>
<dbReference type="EMBL" id="CP009516">
    <property type="protein sequence ID" value="AKB77597.1"/>
    <property type="molecule type" value="Genomic_DNA"/>
</dbReference>
<proteinExistence type="predicted"/>
<dbReference type="GeneID" id="24830279"/>
<dbReference type="RefSeq" id="WP_048138093.1">
    <property type="nucleotide sequence ID" value="NZ_CP009516.1"/>
</dbReference>
<accession>A0A0E3SCD2</accession>
<dbReference type="PATRIC" id="fig|1434110.4.peg.1386"/>
<dbReference type="AlphaFoldDB" id="A0A0E3SCD2"/>
<reference evidence="1 2" key="1">
    <citation type="submission" date="2014-07" db="EMBL/GenBank/DDBJ databases">
        <title>Methanogenic archaea and the global carbon cycle.</title>
        <authorList>
            <person name="Henriksen J.R."/>
            <person name="Luke J."/>
            <person name="Reinhart S."/>
            <person name="Benedict M.N."/>
            <person name="Youngblut N.D."/>
            <person name="Metcalf M.E."/>
            <person name="Whitaker R.J."/>
            <person name="Metcalf W.W."/>
        </authorList>
    </citation>
    <scope>NUCLEOTIDE SEQUENCE [LARGE SCALE GENOMIC DNA]</scope>
    <source>
        <strain evidence="1 2">HB-1</strain>
    </source>
</reference>
<dbReference type="KEGG" id="mhor:MSHOH_1114"/>
<protein>
    <submittedName>
        <fullName evidence="1">Uncharacterized protein</fullName>
    </submittedName>
</protein>
<evidence type="ECO:0000313" key="2">
    <source>
        <dbReference type="Proteomes" id="UP000033101"/>
    </source>
</evidence>
<sequence length="93" mass="10160">MSISKLSSELILIVENKLKMSPKENVDVVISLKKDANIGKVEKEMTQKGLMVKTVIEGPVVIIAGTVPVKDISELAEISEVEKIEYDSGVYAQ</sequence>
<dbReference type="HOGENOM" id="CLU_2433921_0_0_2"/>
<organism evidence="1 2">
    <name type="scientific">Methanosarcina horonobensis HB-1 = JCM 15518</name>
    <dbReference type="NCBI Taxonomy" id="1434110"/>
    <lineage>
        <taxon>Archaea</taxon>
        <taxon>Methanobacteriati</taxon>
        <taxon>Methanobacteriota</taxon>
        <taxon>Stenosarchaea group</taxon>
        <taxon>Methanomicrobia</taxon>
        <taxon>Methanosarcinales</taxon>
        <taxon>Methanosarcinaceae</taxon>
        <taxon>Methanosarcina</taxon>
    </lineage>
</organism>
<dbReference type="Proteomes" id="UP000033101">
    <property type="component" value="Chromosome"/>
</dbReference>
<keyword evidence="2" id="KW-1185">Reference proteome</keyword>